<keyword evidence="3" id="KW-1185">Reference proteome</keyword>
<feature type="repeat" description="TPR" evidence="1">
    <location>
        <begin position="76"/>
        <end position="109"/>
    </location>
</feature>
<evidence type="ECO:0000313" key="3">
    <source>
        <dbReference type="Proteomes" id="UP000292958"/>
    </source>
</evidence>
<organism evidence="2 3">
    <name type="scientific">Edaphobacter modestus</name>
    <dbReference type="NCBI Taxonomy" id="388466"/>
    <lineage>
        <taxon>Bacteria</taxon>
        <taxon>Pseudomonadati</taxon>
        <taxon>Acidobacteriota</taxon>
        <taxon>Terriglobia</taxon>
        <taxon>Terriglobales</taxon>
        <taxon>Acidobacteriaceae</taxon>
        <taxon>Edaphobacter</taxon>
    </lineage>
</organism>
<dbReference type="InterPro" id="IPR019734">
    <property type="entry name" value="TPR_rpt"/>
</dbReference>
<accession>A0A4V6MFV8</accession>
<dbReference type="Gene3D" id="1.25.40.10">
    <property type="entry name" value="Tetratricopeptide repeat domain"/>
    <property type="match status" value="1"/>
</dbReference>
<dbReference type="OrthoDB" id="101857at2"/>
<dbReference type="PROSITE" id="PS50005">
    <property type="entry name" value="TPR"/>
    <property type="match status" value="1"/>
</dbReference>
<dbReference type="Proteomes" id="UP000292958">
    <property type="component" value="Unassembled WGS sequence"/>
</dbReference>
<dbReference type="Pfam" id="PF14559">
    <property type="entry name" value="TPR_19"/>
    <property type="match status" value="1"/>
</dbReference>
<dbReference type="RefSeq" id="WP_130420034.1">
    <property type="nucleotide sequence ID" value="NZ_SHKW01000001.1"/>
</dbReference>
<name>A0A4V6MFV8_9BACT</name>
<reference evidence="2 3" key="1">
    <citation type="submission" date="2019-02" db="EMBL/GenBank/DDBJ databases">
        <title>Genomic Encyclopedia of Archaeal and Bacterial Type Strains, Phase II (KMG-II): from individual species to whole genera.</title>
        <authorList>
            <person name="Goeker M."/>
        </authorList>
    </citation>
    <scope>NUCLEOTIDE SEQUENCE [LARGE SCALE GENOMIC DNA]</scope>
    <source>
        <strain evidence="2 3">DSM 18101</strain>
    </source>
</reference>
<sequence>MKIPAKEIALMMEVGHLCRYARRFREAREIFQGVGALLRERDAADLALAAVAFDEQKFNDVETLCRRVLNSDRRNVSAYTQLAELHISRNETADALNVLKAARDLRPSEPVASLVTSLQRLTELLLKLEHSNKQRAATR</sequence>
<proteinExistence type="predicted"/>
<dbReference type="EMBL" id="SHKW01000001">
    <property type="protein sequence ID" value="RZU42246.1"/>
    <property type="molecule type" value="Genomic_DNA"/>
</dbReference>
<evidence type="ECO:0000313" key="2">
    <source>
        <dbReference type="EMBL" id="RZU42246.1"/>
    </source>
</evidence>
<evidence type="ECO:0000256" key="1">
    <source>
        <dbReference type="PROSITE-ProRule" id="PRU00339"/>
    </source>
</evidence>
<keyword evidence="1" id="KW-0802">TPR repeat</keyword>
<dbReference type="AlphaFoldDB" id="A0A4V6MFV8"/>
<comment type="caution">
    <text evidence="2">The sequence shown here is derived from an EMBL/GenBank/DDBJ whole genome shotgun (WGS) entry which is preliminary data.</text>
</comment>
<dbReference type="SUPFAM" id="SSF48452">
    <property type="entry name" value="TPR-like"/>
    <property type="match status" value="1"/>
</dbReference>
<dbReference type="InterPro" id="IPR011990">
    <property type="entry name" value="TPR-like_helical_dom_sf"/>
</dbReference>
<protein>
    <submittedName>
        <fullName evidence="2">Uncharacterized protein</fullName>
    </submittedName>
</protein>
<gene>
    <name evidence="2" type="ORF">BDD14_3800</name>
</gene>